<dbReference type="Pfam" id="PF08241">
    <property type="entry name" value="Methyltransf_11"/>
    <property type="match status" value="1"/>
</dbReference>
<name>A0A7Y4KQJ0_9BACT</name>
<dbReference type="SUPFAM" id="SSF53335">
    <property type="entry name" value="S-adenosyl-L-methionine-dependent methyltransferases"/>
    <property type="match status" value="1"/>
</dbReference>
<dbReference type="InterPro" id="IPR012901">
    <property type="entry name" value="CARME"/>
</dbReference>
<dbReference type="SUPFAM" id="SSF158997">
    <property type="entry name" value="Trm112p-like"/>
    <property type="match status" value="1"/>
</dbReference>
<dbReference type="AlphaFoldDB" id="A0A7Y4KQJ0"/>
<dbReference type="SMART" id="SM01296">
    <property type="entry name" value="N2227"/>
    <property type="match status" value="1"/>
</dbReference>
<keyword evidence="2" id="KW-0808">Transferase</keyword>
<feature type="domain" description="Methyltransferase type 11" evidence="1">
    <location>
        <begin position="185"/>
        <end position="307"/>
    </location>
</feature>
<accession>A0A7Y4KQJ0</accession>
<dbReference type="InterPro" id="IPR013216">
    <property type="entry name" value="Methyltransf_11"/>
</dbReference>
<dbReference type="Proteomes" id="UP000563426">
    <property type="component" value="Unassembled WGS sequence"/>
</dbReference>
<reference evidence="2 3" key="1">
    <citation type="submission" date="2020-05" db="EMBL/GenBank/DDBJ databases">
        <authorList>
            <person name="Whitworth D."/>
        </authorList>
    </citation>
    <scope>NUCLEOTIDE SEQUENCE [LARGE SCALE GENOMIC DNA]</scope>
    <source>
        <strain evidence="2 3">AB043B</strain>
    </source>
</reference>
<gene>
    <name evidence="2" type="ORF">HMI49_33365</name>
</gene>
<protein>
    <submittedName>
        <fullName evidence="2">Methyltransferase domain-containing protein</fullName>
    </submittedName>
</protein>
<comment type="caution">
    <text evidence="2">The sequence shown here is derived from an EMBL/GenBank/DDBJ whole genome shotgun (WGS) entry which is preliminary data.</text>
</comment>
<dbReference type="RefSeq" id="WP_171437845.1">
    <property type="nucleotide sequence ID" value="NZ_JABFJV010000285.1"/>
</dbReference>
<evidence type="ECO:0000313" key="3">
    <source>
        <dbReference type="Proteomes" id="UP000563426"/>
    </source>
</evidence>
<dbReference type="GO" id="GO:0032259">
    <property type="term" value="P:methylation"/>
    <property type="evidence" value="ECO:0007669"/>
    <property type="project" value="UniProtKB-KW"/>
</dbReference>
<dbReference type="EMBL" id="JABFJV010000285">
    <property type="protein sequence ID" value="NOK38101.1"/>
    <property type="molecule type" value="Genomic_DNA"/>
</dbReference>
<dbReference type="Gene3D" id="3.40.50.150">
    <property type="entry name" value="Vaccinia Virus protein VP39"/>
    <property type="match status" value="1"/>
</dbReference>
<evidence type="ECO:0000313" key="2">
    <source>
        <dbReference type="EMBL" id="NOK38101.1"/>
    </source>
</evidence>
<keyword evidence="2" id="KW-0489">Methyltransferase</keyword>
<dbReference type="InterPro" id="IPR029063">
    <property type="entry name" value="SAM-dependent_MTases_sf"/>
</dbReference>
<proteinExistence type="predicted"/>
<sequence>MPSATDLVHSAWRCPNCRGSLSGAEDTFTCDACGDRFPRLGTVPVLVPDPAAYIASNAVSLARYVGGLQMLLARGEALEQAQPFRKTALEQARRALSADLELATGQLFGLAAHADVASLIRLAADPPPQAAGLPFNESWGPAMTGFLRADWGGTPDGEKQIATIRDELARAVQTHARRRGTAVLLGAGTGRFVHELSGHFDSIFGVDLCLAYVDWFHRLLQGPLNLWELHYPQLGGDNVATPIEAKLTQEAAARMDARSLAVADALKLPVADGTLSAAIAVHFMDCVPARPLLEELRRVLEPGGIFVGYGPLLYRGVEDPADWLTPSEWKHLFAEAGLEMLEERWLDLPYWQGMERAIQTTHRVWTFTLRKPS</sequence>
<organism evidence="2 3">
    <name type="scientific">Corallococcus exercitus</name>
    <dbReference type="NCBI Taxonomy" id="2316736"/>
    <lineage>
        <taxon>Bacteria</taxon>
        <taxon>Pseudomonadati</taxon>
        <taxon>Myxococcota</taxon>
        <taxon>Myxococcia</taxon>
        <taxon>Myxococcales</taxon>
        <taxon>Cystobacterineae</taxon>
        <taxon>Myxococcaceae</taxon>
        <taxon>Corallococcus</taxon>
    </lineage>
</organism>
<keyword evidence="3" id="KW-1185">Reference proteome</keyword>
<dbReference type="GO" id="GO:0008757">
    <property type="term" value="F:S-adenosylmethionine-dependent methyltransferase activity"/>
    <property type="evidence" value="ECO:0007669"/>
    <property type="project" value="InterPro"/>
</dbReference>
<evidence type="ECO:0000259" key="1">
    <source>
        <dbReference type="Pfam" id="PF08241"/>
    </source>
</evidence>